<dbReference type="EMBL" id="BT065039">
    <property type="protein sequence ID" value="ACN30915.1"/>
    <property type="molecule type" value="mRNA"/>
</dbReference>
<dbReference type="AlphaFoldDB" id="C0P9S0"/>
<name>C0P9S0_MAIZE</name>
<proteinExistence type="evidence at transcript level"/>
<evidence type="ECO:0000313" key="2">
    <source>
        <dbReference type="EMBL" id="ACN30915.1"/>
    </source>
</evidence>
<protein>
    <submittedName>
        <fullName evidence="2">Uncharacterized protein</fullName>
    </submittedName>
</protein>
<feature type="region of interest" description="Disordered" evidence="1">
    <location>
        <begin position="163"/>
        <end position="188"/>
    </location>
</feature>
<reference evidence="2" key="2">
    <citation type="submission" date="2012-06" db="EMBL/GenBank/DDBJ databases">
        <authorList>
            <person name="Yu Y."/>
            <person name="Currie J."/>
            <person name="Lomeli R."/>
            <person name="Angelova A."/>
            <person name="Collura K."/>
            <person name="Wissotski M."/>
            <person name="Campos D."/>
            <person name="Kudrna D."/>
            <person name="Golser W."/>
            <person name="Ashely E."/>
            <person name="Descour A."/>
            <person name="Fernandes J."/>
            <person name="Soderlund C."/>
            <person name="Walbot V."/>
        </authorList>
    </citation>
    <scope>NUCLEOTIDE SEQUENCE</scope>
    <source>
        <strain evidence="2">B73</strain>
    </source>
</reference>
<accession>C0P9S0</accession>
<sequence length="337" mass="36059">MFSLDAAAEGDAVADGELADLDAVVGGERLVEDEHEVAVEADVLAHGRVVGEHDGAVPQRVVVADEAAQLHQLQQPLVVVEVVVLVGVHEDEVERPVVLLLRDEVVEDGERGTLAEVDLVGDAGLLDAGQAQLVVLAVDVHGQDLRGGTNNKEREREILGLSVGGPLAASPSGRWGGRSEKREGTTTDRAVLREGERRGEEGVAGVDADLHGLLGADELDEHVQELPLVGGGRHQVPARHFFRSRSVQQLGRRREIGPGKRNIPWVLGGDLAELLHALRLPRVHARVQDVLVEVVALEQALVADLGVPRLLLAVAVGLLLLRRRRLGRRGGHCVQCS</sequence>
<reference evidence="2" key="1">
    <citation type="journal article" date="2009" name="PLoS Genet.">
        <title>Sequencing, mapping, and analysis of 27,455 maize full-length cDNAs.</title>
        <authorList>
            <person name="Soderlund C."/>
            <person name="Descour A."/>
            <person name="Kudrna D."/>
            <person name="Bomhoff M."/>
            <person name="Boyd L."/>
            <person name="Currie J."/>
            <person name="Angelova A."/>
            <person name="Collura K."/>
            <person name="Wissotski M."/>
            <person name="Ashley E."/>
            <person name="Morrow D."/>
            <person name="Fernandes J."/>
            <person name="Walbot V."/>
            <person name="Yu Y."/>
        </authorList>
    </citation>
    <scope>NUCLEOTIDE SEQUENCE</scope>
    <source>
        <strain evidence="2">B73</strain>
    </source>
</reference>
<organism evidence="2">
    <name type="scientific">Zea mays</name>
    <name type="common">Maize</name>
    <dbReference type="NCBI Taxonomy" id="4577"/>
    <lineage>
        <taxon>Eukaryota</taxon>
        <taxon>Viridiplantae</taxon>
        <taxon>Streptophyta</taxon>
        <taxon>Embryophyta</taxon>
        <taxon>Tracheophyta</taxon>
        <taxon>Spermatophyta</taxon>
        <taxon>Magnoliopsida</taxon>
        <taxon>Liliopsida</taxon>
        <taxon>Poales</taxon>
        <taxon>Poaceae</taxon>
        <taxon>PACMAD clade</taxon>
        <taxon>Panicoideae</taxon>
        <taxon>Andropogonodae</taxon>
        <taxon>Andropogoneae</taxon>
        <taxon>Tripsacinae</taxon>
        <taxon>Zea</taxon>
    </lineage>
</organism>
<feature type="compositionally biased region" description="Basic and acidic residues" evidence="1">
    <location>
        <begin position="177"/>
        <end position="188"/>
    </location>
</feature>
<evidence type="ECO:0000256" key="1">
    <source>
        <dbReference type="SAM" id="MobiDB-lite"/>
    </source>
</evidence>